<keyword evidence="3" id="KW-0902">Two-component regulatory system</keyword>
<dbReference type="PANTHER" id="PTHR48111:SF2">
    <property type="entry name" value="RESPONSE REGULATOR SAER"/>
    <property type="match status" value="1"/>
</dbReference>
<dbReference type="InterPro" id="IPR011006">
    <property type="entry name" value="CheY-like_superfamily"/>
</dbReference>
<keyword evidence="2 8" id="KW-0597">Phosphoprotein</keyword>
<organism evidence="12">
    <name type="scientific">Blautia glucerasea</name>
    <dbReference type="NCBI Taxonomy" id="536633"/>
    <lineage>
        <taxon>Bacteria</taxon>
        <taxon>Bacillati</taxon>
        <taxon>Bacillota</taxon>
        <taxon>Clostridia</taxon>
        <taxon>Lachnospirales</taxon>
        <taxon>Lachnospiraceae</taxon>
        <taxon>Blautia</taxon>
    </lineage>
</organism>
<dbReference type="Gene3D" id="1.10.10.10">
    <property type="entry name" value="Winged helix-like DNA-binding domain superfamily/Winged helix DNA-binding domain"/>
    <property type="match status" value="1"/>
</dbReference>
<keyword evidence="5 9" id="KW-0238">DNA-binding</keyword>
<dbReference type="InterPro" id="IPR036388">
    <property type="entry name" value="WH-like_DNA-bd_sf"/>
</dbReference>
<evidence type="ECO:0000256" key="7">
    <source>
        <dbReference type="ARBA" id="ARBA00024867"/>
    </source>
</evidence>
<dbReference type="Gene3D" id="3.40.50.2300">
    <property type="match status" value="1"/>
</dbReference>
<dbReference type="GO" id="GO:0000156">
    <property type="term" value="F:phosphorelay response regulator activity"/>
    <property type="evidence" value="ECO:0007669"/>
    <property type="project" value="TreeGrafter"/>
</dbReference>
<dbReference type="RefSeq" id="WP_156352610.1">
    <property type="nucleotide sequence ID" value="NZ_CACRST010000007.1"/>
</dbReference>
<dbReference type="Gene3D" id="6.10.250.690">
    <property type="match status" value="1"/>
</dbReference>
<sequence>MPEPRILMVDDNPEIREVVSVLLEGEGFVIDEAQSGRDALAHIKNYTYDLILLDVMMPGLNGYQTCVEIRRSSNVPILFLSARSQVEDKTLGFSSGGDDYLPKPFSYQELISRVKALVRRYHVYQGSGLKKEEKELCSGSLKICPEAGTVWKNEKEISLTDKEFSILCLLLRNKKHIFSVERLYETVWEEDYYYGAANIVMVHIRNLRSKIEDDPHNPKIIRTVWGRGYRCDI</sequence>
<evidence type="ECO:0000259" key="10">
    <source>
        <dbReference type="PROSITE" id="PS50110"/>
    </source>
</evidence>
<feature type="domain" description="OmpR/PhoB-type" evidence="11">
    <location>
        <begin position="133"/>
        <end position="233"/>
    </location>
</feature>
<dbReference type="GO" id="GO:0006355">
    <property type="term" value="P:regulation of DNA-templated transcription"/>
    <property type="evidence" value="ECO:0007669"/>
    <property type="project" value="InterPro"/>
</dbReference>
<evidence type="ECO:0000256" key="5">
    <source>
        <dbReference type="ARBA" id="ARBA00023125"/>
    </source>
</evidence>
<gene>
    <name evidence="12" type="primary">sphR</name>
    <name evidence="12" type="ORF">BGLFYP119_00637</name>
</gene>
<feature type="domain" description="Response regulatory" evidence="10">
    <location>
        <begin position="5"/>
        <end position="118"/>
    </location>
</feature>
<dbReference type="GO" id="GO:0005829">
    <property type="term" value="C:cytosol"/>
    <property type="evidence" value="ECO:0007669"/>
    <property type="project" value="TreeGrafter"/>
</dbReference>
<evidence type="ECO:0000256" key="4">
    <source>
        <dbReference type="ARBA" id="ARBA00023015"/>
    </source>
</evidence>
<feature type="DNA-binding region" description="OmpR/PhoB-type" evidence="9">
    <location>
        <begin position="133"/>
        <end position="233"/>
    </location>
</feature>
<feature type="modified residue" description="4-aspartylphosphate" evidence="8">
    <location>
        <position position="54"/>
    </location>
</feature>
<dbReference type="InterPro" id="IPR016032">
    <property type="entry name" value="Sig_transdc_resp-reg_C-effctor"/>
</dbReference>
<dbReference type="InterPro" id="IPR039420">
    <property type="entry name" value="WalR-like"/>
</dbReference>
<name>A0A6N2RK93_9FIRM</name>
<evidence type="ECO:0000256" key="1">
    <source>
        <dbReference type="ARBA" id="ARBA00018672"/>
    </source>
</evidence>
<evidence type="ECO:0000256" key="8">
    <source>
        <dbReference type="PROSITE-ProRule" id="PRU00169"/>
    </source>
</evidence>
<keyword evidence="6" id="KW-0804">Transcription</keyword>
<evidence type="ECO:0000256" key="2">
    <source>
        <dbReference type="ARBA" id="ARBA00022553"/>
    </source>
</evidence>
<reference evidence="12" key="1">
    <citation type="submission" date="2019-11" db="EMBL/GenBank/DDBJ databases">
        <authorList>
            <person name="Feng L."/>
        </authorList>
    </citation>
    <scope>NUCLEOTIDE SEQUENCE</scope>
    <source>
        <strain evidence="12">BgluceraseaLFYP119</strain>
    </source>
</reference>
<dbReference type="CDD" id="cd17574">
    <property type="entry name" value="REC_OmpR"/>
    <property type="match status" value="1"/>
</dbReference>
<evidence type="ECO:0000256" key="6">
    <source>
        <dbReference type="ARBA" id="ARBA00023163"/>
    </source>
</evidence>
<dbReference type="InterPro" id="IPR001867">
    <property type="entry name" value="OmpR/PhoB-type_DNA-bd"/>
</dbReference>
<keyword evidence="4" id="KW-0805">Transcription regulation</keyword>
<evidence type="ECO:0000256" key="3">
    <source>
        <dbReference type="ARBA" id="ARBA00023012"/>
    </source>
</evidence>
<dbReference type="SUPFAM" id="SSF52172">
    <property type="entry name" value="CheY-like"/>
    <property type="match status" value="1"/>
</dbReference>
<dbReference type="PROSITE" id="PS50110">
    <property type="entry name" value="RESPONSE_REGULATORY"/>
    <property type="match status" value="1"/>
</dbReference>
<proteinExistence type="predicted"/>
<dbReference type="Pfam" id="PF00072">
    <property type="entry name" value="Response_reg"/>
    <property type="match status" value="1"/>
</dbReference>
<dbReference type="Pfam" id="PF00486">
    <property type="entry name" value="Trans_reg_C"/>
    <property type="match status" value="1"/>
</dbReference>
<dbReference type="FunFam" id="3.40.50.2300:FF:000001">
    <property type="entry name" value="DNA-binding response regulator PhoB"/>
    <property type="match status" value="1"/>
</dbReference>
<dbReference type="AlphaFoldDB" id="A0A6N2RK93"/>
<evidence type="ECO:0000259" key="11">
    <source>
        <dbReference type="PROSITE" id="PS51755"/>
    </source>
</evidence>
<dbReference type="CDD" id="cd00383">
    <property type="entry name" value="trans_reg_C"/>
    <property type="match status" value="1"/>
</dbReference>
<dbReference type="SUPFAM" id="SSF46894">
    <property type="entry name" value="C-terminal effector domain of the bipartite response regulators"/>
    <property type="match status" value="1"/>
</dbReference>
<dbReference type="InterPro" id="IPR001789">
    <property type="entry name" value="Sig_transdc_resp-reg_receiver"/>
</dbReference>
<dbReference type="EMBL" id="CACRST010000007">
    <property type="protein sequence ID" value="VYS80050.1"/>
    <property type="molecule type" value="Genomic_DNA"/>
</dbReference>
<comment type="function">
    <text evidence="7">May play the central regulatory role in sporulation. It may be an element of the effector pathway responsible for the activation of sporulation genes in response to nutritional stress. Spo0A may act in concert with spo0H (a sigma factor) to control the expression of some genes that are critical to the sporulation process.</text>
</comment>
<evidence type="ECO:0000256" key="9">
    <source>
        <dbReference type="PROSITE-ProRule" id="PRU01091"/>
    </source>
</evidence>
<evidence type="ECO:0000313" key="12">
    <source>
        <dbReference type="EMBL" id="VYS80050.1"/>
    </source>
</evidence>
<dbReference type="SMART" id="SM00448">
    <property type="entry name" value="REC"/>
    <property type="match status" value="1"/>
</dbReference>
<dbReference type="GO" id="GO:0032993">
    <property type="term" value="C:protein-DNA complex"/>
    <property type="evidence" value="ECO:0007669"/>
    <property type="project" value="TreeGrafter"/>
</dbReference>
<dbReference type="PANTHER" id="PTHR48111">
    <property type="entry name" value="REGULATOR OF RPOS"/>
    <property type="match status" value="1"/>
</dbReference>
<dbReference type="PROSITE" id="PS51755">
    <property type="entry name" value="OMPR_PHOB"/>
    <property type="match status" value="1"/>
</dbReference>
<accession>A0A6N2RK93</accession>
<protein>
    <recommendedName>
        <fullName evidence="1">Stage 0 sporulation protein A homolog</fullName>
    </recommendedName>
</protein>
<dbReference type="FunFam" id="1.10.10.10:FF:000018">
    <property type="entry name" value="DNA-binding response regulator ResD"/>
    <property type="match status" value="1"/>
</dbReference>
<dbReference type="GO" id="GO:0000976">
    <property type="term" value="F:transcription cis-regulatory region binding"/>
    <property type="evidence" value="ECO:0007669"/>
    <property type="project" value="TreeGrafter"/>
</dbReference>
<dbReference type="SMART" id="SM00862">
    <property type="entry name" value="Trans_reg_C"/>
    <property type="match status" value="1"/>
</dbReference>